<evidence type="ECO:0000256" key="4">
    <source>
        <dbReference type="ARBA" id="ARBA00010662"/>
    </source>
</evidence>
<evidence type="ECO:0000256" key="6">
    <source>
        <dbReference type="ARBA" id="ARBA00020337"/>
    </source>
</evidence>
<evidence type="ECO:0000256" key="3">
    <source>
        <dbReference type="ARBA" id="ARBA00004961"/>
    </source>
</evidence>
<name>A0A420XV97_9ACTN</name>
<evidence type="ECO:0000259" key="8">
    <source>
        <dbReference type="Pfam" id="PF01182"/>
    </source>
</evidence>
<dbReference type="PANTHER" id="PTHR11054:SF0">
    <property type="entry name" value="6-PHOSPHOGLUCONOLACTONASE"/>
    <property type="match status" value="1"/>
</dbReference>
<dbReference type="GO" id="GO:0017057">
    <property type="term" value="F:6-phosphogluconolactonase activity"/>
    <property type="evidence" value="ECO:0007669"/>
    <property type="project" value="UniProtKB-UniRule"/>
</dbReference>
<dbReference type="RefSeq" id="WP_121191488.1">
    <property type="nucleotide sequence ID" value="NZ_RBWV01000001.1"/>
</dbReference>
<dbReference type="EC" id="3.1.1.31" evidence="5 7"/>
<gene>
    <name evidence="7" type="primary">pgl</name>
    <name evidence="9" type="ORF">CLV35_0023</name>
</gene>
<dbReference type="InterPro" id="IPR039104">
    <property type="entry name" value="6PGL"/>
</dbReference>
<dbReference type="GO" id="GO:0006098">
    <property type="term" value="P:pentose-phosphate shunt"/>
    <property type="evidence" value="ECO:0007669"/>
    <property type="project" value="UniProtKB-UniPathway"/>
</dbReference>
<dbReference type="UniPathway" id="UPA00115">
    <property type="reaction ID" value="UER00409"/>
</dbReference>
<dbReference type="InterPro" id="IPR006148">
    <property type="entry name" value="Glc/Gal-6P_isomerase"/>
</dbReference>
<evidence type="ECO:0000256" key="1">
    <source>
        <dbReference type="ARBA" id="ARBA00000832"/>
    </source>
</evidence>
<dbReference type="SUPFAM" id="SSF100950">
    <property type="entry name" value="NagB/RpiA/CoA transferase-like"/>
    <property type="match status" value="1"/>
</dbReference>
<comment type="caution">
    <text evidence="9">The sequence shown here is derived from an EMBL/GenBank/DDBJ whole genome shotgun (WGS) entry which is preliminary data.</text>
</comment>
<dbReference type="FunCoup" id="A0A420XV97">
    <property type="interactions" value="310"/>
</dbReference>
<evidence type="ECO:0000256" key="2">
    <source>
        <dbReference type="ARBA" id="ARBA00002681"/>
    </source>
</evidence>
<evidence type="ECO:0000313" key="10">
    <source>
        <dbReference type="Proteomes" id="UP000281955"/>
    </source>
</evidence>
<dbReference type="OrthoDB" id="9810967at2"/>
<dbReference type="NCBIfam" id="TIGR01198">
    <property type="entry name" value="pgl"/>
    <property type="match status" value="1"/>
</dbReference>
<comment type="function">
    <text evidence="2 7">Hydrolysis of 6-phosphogluconolactone to 6-phosphogluconate.</text>
</comment>
<organism evidence="9 10">
    <name type="scientific">Motilibacter peucedani</name>
    <dbReference type="NCBI Taxonomy" id="598650"/>
    <lineage>
        <taxon>Bacteria</taxon>
        <taxon>Bacillati</taxon>
        <taxon>Actinomycetota</taxon>
        <taxon>Actinomycetes</taxon>
        <taxon>Motilibacterales</taxon>
        <taxon>Motilibacteraceae</taxon>
        <taxon>Motilibacter</taxon>
    </lineage>
</organism>
<dbReference type="CDD" id="cd01400">
    <property type="entry name" value="6PGL"/>
    <property type="match status" value="1"/>
</dbReference>
<evidence type="ECO:0000256" key="7">
    <source>
        <dbReference type="RuleBase" id="RU365095"/>
    </source>
</evidence>
<evidence type="ECO:0000256" key="5">
    <source>
        <dbReference type="ARBA" id="ARBA00013198"/>
    </source>
</evidence>
<dbReference type="InterPro" id="IPR037171">
    <property type="entry name" value="NagB/RpiA_transferase-like"/>
</dbReference>
<comment type="pathway">
    <text evidence="3 7">Carbohydrate degradation; pentose phosphate pathway; D-ribulose 5-phosphate from D-glucose 6-phosphate (oxidative stage): step 2/3.</text>
</comment>
<proteinExistence type="inferred from homology"/>
<dbReference type="Proteomes" id="UP000281955">
    <property type="component" value="Unassembled WGS sequence"/>
</dbReference>
<sequence>MSAERSPELVRRPDASALADAVAERLLARIAEAQQQRGRAAVVLTGGGIGTATLRSVAAAPGRETVDWSRVELWWGDERYLPAGDPDRNDTGADEALLRAVPLDPAKVHRVAGPERSESVEASAADYAEALGAAPARDGLPDLDVLLLGVGPDAHVASLFPEHPAQDADGLAVPVHDSPKPPPTRVSLSWRAIGAAREVWLLAAGGEKASAVAAALAPGAERRTTPASGAHGRERTVWFLDDAAAAELPG</sequence>
<keyword evidence="7" id="KW-0378">Hydrolase</keyword>
<keyword evidence="10" id="KW-1185">Reference proteome</keyword>
<dbReference type="AlphaFoldDB" id="A0A420XV97"/>
<evidence type="ECO:0000313" key="9">
    <source>
        <dbReference type="EMBL" id="RKS84207.1"/>
    </source>
</evidence>
<comment type="catalytic activity">
    <reaction evidence="1 7">
        <text>6-phospho-D-glucono-1,5-lactone + H2O = 6-phospho-D-gluconate + H(+)</text>
        <dbReference type="Rhea" id="RHEA:12556"/>
        <dbReference type="ChEBI" id="CHEBI:15377"/>
        <dbReference type="ChEBI" id="CHEBI:15378"/>
        <dbReference type="ChEBI" id="CHEBI:57955"/>
        <dbReference type="ChEBI" id="CHEBI:58759"/>
        <dbReference type="EC" id="3.1.1.31"/>
    </reaction>
</comment>
<dbReference type="InParanoid" id="A0A420XV97"/>
<dbReference type="Pfam" id="PF01182">
    <property type="entry name" value="Glucosamine_iso"/>
    <property type="match status" value="1"/>
</dbReference>
<feature type="domain" description="Glucosamine/galactosamine-6-phosphate isomerase" evidence="8">
    <location>
        <begin position="13"/>
        <end position="238"/>
    </location>
</feature>
<protein>
    <recommendedName>
        <fullName evidence="6 7">6-phosphogluconolactonase</fullName>
        <shortName evidence="7">6PGL</shortName>
        <ecNumber evidence="5 7">3.1.1.31</ecNumber>
    </recommendedName>
</protein>
<accession>A0A420XV97</accession>
<dbReference type="Gene3D" id="3.40.50.1360">
    <property type="match status" value="1"/>
</dbReference>
<dbReference type="InterPro" id="IPR005900">
    <property type="entry name" value="6-phosphogluconolactonase_DevB"/>
</dbReference>
<reference evidence="9 10" key="1">
    <citation type="submission" date="2018-10" db="EMBL/GenBank/DDBJ databases">
        <title>Genomic Encyclopedia of Archaeal and Bacterial Type Strains, Phase II (KMG-II): from individual species to whole genera.</title>
        <authorList>
            <person name="Goeker M."/>
        </authorList>
    </citation>
    <scope>NUCLEOTIDE SEQUENCE [LARGE SCALE GENOMIC DNA]</scope>
    <source>
        <strain evidence="9 10">RP-AC37</strain>
    </source>
</reference>
<dbReference type="PANTHER" id="PTHR11054">
    <property type="entry name" value="6-PHOSPHOGLUCONOLACTONASE"/>
    <property type="match status" value="1"/>
</dbReference>
<dbReference type="EMBL" id="RBWV01000001">
    <property type="protein sequence ID" value="RKS84207.1"/>
    <property type="molecule type" value="Genomic_DNA"/>
</dbReference>
<comment type="similarity">
    <text evidence="4 7">Belongs to the glucosamine/galactosamine-6-phosphate isomerase family. 6-phosphogluconolactonase subfamily.</text>
</comment>
<dbReference type="GO" id="GO:0005975">
    <property type="term" value="P:carbohydrate metabolic process"/>
    <property type="evidence" value="ECO:0007669"/>
    <property type="project" value="UniProtKB-UniRule"/>
</dbReference>